<dbReference type="RefSeq" id="WP_123690286.1">
    <property type="nucleotide sequence ID" value="NZ_AP019700.1"/>
</dbReference>
<gene>
    <name evidence="2" type="ORF">EDC65_2712</name>
</gene>
<dbReference type="InterPro" id="IPR011852">
    <property type="entry name" value="TRAP_TAXI"/>
</dbReference>
<dbReference type="AlphaFoldDB" id="A0A3N1LHM5"/>
<feature type="chain" id="PRO_5017958706" evidence="1">
    <location>
        <begin position="23"/>
        <end position="357"/>
    </location>
</feature>
<proteinExistence type="predicted"/>
<feature type="signal peptide" evidence="1">
    <location>
        <begin position="1"/>
        <end position="22"/>
    </location>
</feature>
<protein>
    <submittedName>
        <fullName evidence="2">TRAP transporter TAXI family solute receptor</fullName>
    </submittedName>
</protein>
<organism evidence="2 3">
    <name type="scientific">Stella humosa</name>
    <dbReference type="NCBI Taxonomy" id="94"/>
    <lineage>
        <taxon>Bacteria</taxon>
        <taxon>Pseudomonadati</taxon>
        <taxon>Pseudomonadota</taxon>
        <taxon>Alphaproteobacteria</taxon>
        <taxon>Rhodospirillales</taxon>
        <taxon>Stellaceae</taxon>
        <taxon>Stella</taxon>
    </lineage>
</organism>
<keyword evidence="1" id="KW-0732">Signal</keyword>
<dbReference type="PANTHER" id="PTHR42941:SF1">
    <property type="entry name" value="SLL1037 PROTEIN"/>
    <property type="match status" value="1"/>
</dbReference>
<accession>A0A3N1LHM5</accession>
<name>A0A3N1LHM5_9PROT</name>
<dbReference type="SUPFAM" id="SSF53850">
    <property type="entry name" value="Periplasmic binding protein-like II"/>
    <property type="match status" value="1"/>
</dbReference>
<reference evidence="2 3" key="1">
    <citation type="submission" date="2018-11" db="EMBL/GenBank/DDBJ databases">
        <title>Genomic Encyclopedia of Type Strains, Phase IV (KMG-IV): sequencing the most valuable type-strain genomes for metagenomic binning, comparative biology and taxonomic classification.</title>
        <authorList>
            <person name="Goeker M."/>
        </authorList>
    </citation>
    <scope>NUCLEOTIDE SEQUENCE [LARGE SCALE GENOMIC DNA]</scope>
    <source>
        <strain evidence="2 3">DSM 5900</strain>
    </source>
</reference>
<dbReference type="PANTHER" id="PTHR42941">
    <property type="entry name" value="SLL1037 PROTEIN"/>
    <property type="match status" value="1"/>
</dbReference>
<dbReference type="NCBIfam" id="TIGR02122">
    <property type="entry name" value="TRAP_TAXI"/>
    <property type="match status" value="1"/>
</dbReference>
<dbReference type="OrthoDB" id="9776669at2"/>
<keyword evidence="3" id="KW-1185">Reference proteome</keyword>
<dbReference type="Proteomes" id="UP000278222">
    <property type="component" value="Unassembled WGS sequence"/>
</dbReference>
<dbReference type="Pfam" id="PF16868">
    <property type="entry name" value="NMT1_3"/>
    <property type="match status" value="1"/>
</dbReference>
<evidence type="ECO:0000313" key="2">
    <source>
        <dbReference type="EMBL" id="ROP90852.1"/>
    </source>
</evidence>
<dbReference type="Gene3D" id="3.40.190.10">
    <property type="entry name" value="Periplasmic binding protein-like II"/>
    <property type="match status" value="2"/>
</dbReference>
<evidence type="ECO:0000256" key="1">
    <source>
        <dbReference type="SAM" id="SignalP"/>
    </source>
</evidence>
<dbReference type="EMBL" id="RJKX01000014">
    <property type="protein sequence ID" value="ROP90852.1"/>
    <property type="molecule type" value="Genomic_DNA"/>
</dbReference>
<sequence length="357" mass="38344">MNGNRFAVGRRLLLATAIAAGAWPASILPAAADEAPKSLVIIGRGSAGSTSDLAFTVMEEAIKRAYPGAPINVRRLPGTATAVPPRIHSGEAQIGHGVGESVVDAWNSSRTFANRPKMQTLRYVGAYIGFMTRPSASPTFITTAKSGLNSWADLANKRIGVGTPDSLTSTMVNVGLKGINLSYDQIKRNGGVVATGDWNQQMDMLADGQLDAVFLTADHPSPILTQFAATNAARIVSMDPPVLKALLDNYPTFVRNELPANTYDWQKNDVTGVQLSLGYVVHKDLPDDVVYRICRQLYWPENAKVWGDVVPTWKGAEKLVDRAAQTVFIPLHPGAKKCLDEAKIPIRVIANGGDTPS</sequence>
<comment type="caution">
    <text evidence="2">The sequence shown here is derived from an EMBL/GenBank/DDBJ whole genome shotgun (WGS) entry which is preliminary data.</text>
</comment>
<evidence type="ECO:0000313" key="3">
    <source>
        <dbReference type="Proteomes" id="UP000278222"/>
    </source>
</evidence>
<keyword evidence="2" id="KW-0675">Receptor</keyword>